<dbReference type="AlphaFoldDB" id="A0A840SHM8"/>
<gene>
    <name evidence="5" type="ORF">HNP77_001261</name>
</gene>
<dbReference type="PANTHER" id="PTHR11496:SF102">
    <property type="entry name" value="ALCOHOL DEHYDROGENASE 4"/>
    <property type="match status" value="1"/>
</dbReference>
<accession>A0A840SHM8</accession>
<sequence length="382" mass="41722">MADFNFRISPNIVLGSYTSTRLGQYAQEYGKKFMVIFDPVLKESGTSQKILKSIQDRGLDYFTFDEIPVTADTEIIETALSLARQAHVHGIIAAGGGKTLNVAKAVCTLFNETKSLYEFADGEIPTTEPLPLICVPTTIRDDFLFMDKTPLIDARSSKIKLLKNKNTLCKLAVWDPNLTASLTEKQIAAMSLETLCLATEAYLSPKATFFSDMLIEKSVQLISYAMDGAQTLTVTTPQELLLSQGGCMTALAAATSSMGPASLLALTINSRFKISRSLTSTILFPYLIEDGAKFKSDKLATLAKILRAAPEDAEDSQAAALFADYIRRHIAKMNIPARLKELSLGIEQLSLAAEDAGETDLINALPRSMSSDDLFELIKQAY</sequence>
<dbReference type="EC" id="1.1.1.1" evidence="5"/>
<evidence type="ECO:0000259" key="3">
    <source>
        <dbReference type="Pfam" id="PF00465"/>
    </source>
</evidence>
<dbReference type="RefSeq" id="WP_184652332.1">
    <property type="nucleotide sequence ID" value="NZ_JACHFR010000002.1"/>
</dbReference>
<name>A0A840SHM8_9SPIR</name>
<dbReference type="Pfam" id="PF00465">
    <property type="entry name" value="Fe-ADH"/>
    <property type="match status" value="1"/>
</dbReference>
<evidence type="ECO:0000313" key="6">
    <source>
        <dbReference type="Proteomes" id="UP000578697"/>
    </source>
</evidence>
<comment type="caution">
    <text evidence="5">The sequence shown here is derived from an EMBL/GenBank/DDBJ whole genome shotgun (WGS) entry which is preliminary data.</text>
</comment>
<protein>
    <submittedName>
        <fullName evidence="5">Alcohol dehydrogenase</fullName>
        <ecNumber evidence="5">1.1.1.1</ecNumber>
    </submittedName>
</protein>
<dbReference type="InterPro" id="IPR039697">
    <property type="entry name" value="Alcohol_dehydrogenase_Fe"/>
</dbReference>
<dbReference type="PANTHER" id="PTHR11496">
    <property type="entry name" value="ALCOHOL DEHYDROGENASE"/>
    <property type="match status" value="1"/>
</dbReference>
<evidence type="ECO:0000313" key="5">
    <source>
        <dbReference type="EMBL" id="MBB5218892.1"/>
    </source>
</evidence>
<evidence type="ECO:0000256" key="1">
    <source>
        <dbReference type="ARBA" id="ARBA00007358"/>
    </source>
</evidence>
<evidence type="ECO:0000259" key="4">
    <source>
        <dbReference type="Pfam" id="PF25137"/>
    </source>
</evidence>
<proteinExistence type="inferred from homology"/>
<feature type="domain" description="Alcohol dehydrogenase iron-type/glycerol dehydrogenase GldA" evidence="3">
    <location>
        <begin position="11"/>
        <end position="176"/>
    </location>
</feature>
<dbReference type="GO" id="GO:0046872">
    <property type="term" value="F:metal ion binding"/>
    <property type="evidence" value="ECO:0007669"/>
    <property type="project" value="InterPro"/>
</dbReference>
<dbReference type="CDD" id="cd14864">
    <property type="entry name" value="Fe-ADH-like"/>
    <property type="match status" value="1"/>
</dbReference>
<evidence type="ECO:0000256" key="2">
    <source>
        <dbReference type="ARBA" id="ARBA00023002"/>
    </source>
</evidence>
<dbReference type="GO" id="GO:0004022">
    <property type="term" value="F:alcohol dehydrogenase (NAD+) activity"/>
    <property type="evidence" value="ECO:0007669"/>
    <property type="project" value="UniProtKB-EC"/>
</dbReference>
<dbReference type="EMBL" id="JACHFR010000002">
    <property type="protein sequence ID" value="MBB5218892.1"/>
    <property type="molecule type" value="Genomic_DNA"/>
</dbReference>
<dbReference type="Pfam" id="PF25137">
    <property type="entry name" value="ADH_Fe_C"/>
    <property type="match status" value="1"/>
</dbReference>
<feature type="domain" description="Fe-containing alcohol dehydrogenase-like C-terminal" evidence="4">
    <location>
        <begin position="188"/>
        <end position="382"/>
    </location>
</feature>
<keyword evidence="2 5" id="KW-0560">Oxidoreductase</keyword>
<comment type="similarity">
    <text evidence="1">Belongs to the iron-containing alcohol dehydrogenase family.</text>
</comment>
<dbReference type="Gene3D" id="3.40.50.1970">
    <property type="match status" value="1"/>
</dbReference>
<reference evidence="5 6" key="1">
    <citation type="submission" date="2020-08" db="EMBL/GenBank/DDBJ databases">
        <title>Genomic Encyclopedia of Type Strains, Phase IV (KMG-IV): sequencing the most valuable type-strain genomes for metagenomic binning, comparative biology and taxonomic classification.</title>
        <authorList>
            <person name="Goeker M."/>
        </authorList>
    </citation>
    <scope>NUCLEOTIDE SEQUENCE [LARGE SCALE GENOMIC DNA]</scope>
    <source>
        <strain evidence="5 6">DSM 103679</strain>
    </source>
</reference>
<dbReference type="InterPro" id="IPR056798">
    <property type="entry name" value="ADH_Fe_C"/>
</dbReference>
<keyword evidence="6" id="KW-1185">Reference proteome</keyword>
<organism evidence="5 6">
    <name type="scientific">Treponema rectale</name>
    <dbReference type="NCBI Taxonomy" id="744512"/>
    <lineage>
        <taxon>Bacteria</taxon>
        <taxon>Pseudomonadati</taxon>
        <taxon>Spirochaetota</taxon>
        <taxon>Spirochaetia</taxon>
        <taxon>Spirochaetales</taxon>
        <taxon>Treponemataceae</taxon>
        <taxon>Treponema</taxon>
    </lineage>
</organism>
<dbReference type="SUPFAM" id="SSF56796">
    <property type="entry name" value="Dehydroquinate synthase-like"/>
    <property type="match status" value="1"/>
</dbReference>
<dbReference type="Proteomes" id="UP000578697">
    <property type="component" value="Unassembled WGS sequence"/>
</dbReference>
<dbReference type="InterPro" id="IPR001670">
    <property type="entry name" value="ADH_Fe/GldA"/>
</dbReference>
<dbReference type="Gene3D" id="1.20.1090.10">
    <property type="entry name" value="Dehydroquinate synthase-like - alpha domain"/>
    <property type="match status" value="1"/>
</dbReference>